<keyword evidence="3" id="KW-1185">Reference proteome</keyword>
<protein>
    <submittedName>
        <fullName evidence="2">Uncharacterized protein</fullName>
    </submittedName>
</protein>
<organism evidence="2 3">
    <name type="scientific">Dendrobium chrysotoxum</name>
    <name type="common">Orchid</name>
    <dbReference type="NCBI Taxonomy" id="161865"/>
    <lineage>
        <taxon>Eukaryota</taxon>
        <taxon>Viridiplantae</taxon>
        <taxon>Streptophyta</taxon>
        <taxon>Embryophyta</taxon>
        <taxon>Tracheophyta</taxon>
        <taxon>Spermatophyta</taxon>
        <taxon>Magnoliopsida</taxon>
        <taxon>Liliopsida</taxon>
        <taxon>Asparagales</taxon>
        <taxon>Orchidaceae</taxon>
        <taxon>Epidendroideae</taxon>
        <taxon>Malaxideae</taxon>
        <taxon>Dendrobiinae</taxon>
        <taxon>Dendrobium</taxon>
    </lineage>
</organism>
<comment type="caution">
    <text evidence="2">The sequence shown here is derived from an EMBL/GenBank/DDBJ whole genome shotgun (WGS) entry which is preliminary data.</text>
</comment>
<dbReference type="Proteomes" id="UP000775213">
    <property type="component" value="Unassembled WGS sequence"/>
</dbReference>
<dbReference type="AlphaFoldDB" id="A0AAV7HJU9"/>
<reference evidence="2 3" key="1">
    <citation type="journal article" date="2021" name="Hortic Res">
        <title>Chromosome-scale assembly of the Dendrobium chrysotoxum genome enhances the understanding of orchid evolution.</title>
        <authorList>
            <person name="Zhang Y."/>
            <person name="Zhang G.Q."/>
            <person name="Zhang D."/>
            <person name="Liu X.D."/>
            <person name="Xu X.Y."/>
            <person name="Sun W.H."/>
            <person name="Yu X."/>
            <person name="Zhu X."/>
            <person name="Wang Z.W."/>
            <person name="Zhao X."/>
            <person name="Zhong W.Y."/>
            <person name="Chen H."/>
            <person name="Yin W.L."/>
            <person name="Huang T."/>
            <person name="Niu S.C."/>
            <person name="Liu Z.J."/>
        </authorList>
    </citation>
    <scope>NUCLEOTIDE SEQUENCE [LARGE SCALE GENOMIC DNA]</scope>
    <source>
        <strain evidence="2">Lindl</strain>
    </source>
</reference>
<name>A0AAV7HJU9_DENCH</name>
<evidence type="ECO:0000313" key="3">
    <source>
        <dbReference type="Proteomes" id="UP000775213"/>
    </source>
</evidence>
<feature type="transmembrane region" description="Helical" evidence="1">
    <location>
        <begin position="77"/>
        <end position="97"/>
    </location>
</feature>
<dbReference type="EMBL" id="JAGFBR010000003">
    <property type="protein sequence ID" value="KAH0469256.1"/>
    <property type="molecule type" value="Genomic_DNA"/>
</dbReference>
<proteinExistence type="predicted"/>
<feature type="transmembrane region" description="Helical" evidence="1">
    <location>
        <begin position="37"/>
        <end position="57"/>
    </location>
</feature>
<accession>A0AAV7HJU9</accession>
<evidence type="ECO:0000313" key="2">
    <source>
        <dbReference type="EMBL" id="KAH0469256.1"/>
    </source>
</evidence>
<keyword evidence="1" id="KW-0812">Transmembrane</keyword>
<keyword evidence="1" id="KW-1133">Transmembrane helix</keyword>
<sequence>MAFSIFQNSFFQVGFIKHPVEEIIFIKKIHKIFKTHVSILYLIVFLIRHILTYVYNIKFYNKDMMGNLISSKNQIQITWVMPLIKDTFILLKIMIIYL</sequence>
<evidence type="ECO:0000256" key="1">
    <source>
        <dbReference type="SAM" id="Phobius"/>
    </source>
</evidence>
<keyword evidence="1" id="KW-0472">Membrane</keyword>
<gene>
    <name evidence="2" type="ORF">IEQ34_002488</name>
</gene>